<comment type="similarity">
    <text evidence="2">Belongs to the AB hydrolase superfamily. FUS2 hydrolase family.</text>
</comment>
<name>A0ABY9WY77_9BACT</name>
<dbReference type="EMBL" id="CP043494">
    <property type="protein sequence ID" value="WNG48101.1"/>
    <property type="molecule type" value="Genomic_DNA"/>
</dbReference>
<dbReference type="Gene3D" id="3.40.50.1820">
    <property type="entry name" value="alpha/beta hydrolase"/>
    <property type="match status" value="1"/>
</dbReference>
<evidence type="ECO:0000313" key="4">
    <source>
        <dbReference type="EMBL" id="WNG48101.1"/>
    </source>
</evidence>
<feature type="domain" description="AB hydrolase-1" evidence="3">
    <location>
        <begin position="42"/>
        <end position="260"/>
    </location>
</feature>
<dbReference type="RefSeq" id="WP_395805202.1">
    <property type="nucleotide sequence ID" value="NZ_CP043494.1"/>
</dbReference>
<dbReference type="GO" id="GO:0016787">
    <property type="term" value="F:hydrolase activity"/>
    <property type="evidence" value="ECO:0007669"/>
    <property type="project" value="UniProtKB-KW"/>
</dbReference>
<dbReference type="PANTHER" id="PTHR22946">
    <property type="entry name" value="DIENELACTONE HYDROLASE DOMAIN-CONTAINING PROTEIN-RELATED"/>
    <property type="match status" value="1"/>
</dbReference>
<accession>A0ABY9WY77</accession>
<dbReference type="Pfam" id="PF00561">
    <property type="entry name" value="Abhydrolase_1"/>
    <property type="match status" value="1"/>
</dbReference>
<sequence length="297" mass="32633">MSTSSSTQPVMESVDLVCQDGVQLKGHFLPAFGGRQAPTERPVLLCPATGVRQHFYLRFAAWLAEQGHDVLVFDYRGIGLSLQGRLKDCRATLVEWGQQDQVAALDWLVRRTGQEQVLLLGHSAGGQMIGLLPNHRHIARVVGVATSTGWFRGMRPGFRFTARAVLRGVIPLGIRLKGYAPSSKVGLGEDLPATVARQWGQWCAAGGYATNAVKGRPQQDFHADIRIPITVLHATDDDIATPANVADLMRTYPAARKQVRHVAPRDHGLKAIGHIDWFRTSHQALWPLLAQALREPV</sequence>
<evidence type="ECO:0000313" key="5">
    <source>
        <dbReference type="Proteomes" id="UP001611383"/>
    </source>
</evidence>
<organism evidence="4 5">
    <name type="scientific">Archangium minus</name>
    <dbReference type="NCBI Taxonomy" id="83450"/>
    <lineage>
        <taxon>Bacteria</taxon>
        <taxon>Pseudomonadati</taxon>
        <taxon>Myxococcota</taxon>
        <taxon>Myxococcia</taxon>
        <taxon>Myxococcales</taxon>
        <taxon>Cystobacterineae</taxon>
        <taxon>Archangiaceae</taxon>
        <taxon>Archangium</taxon>
    </lineage>
</organism>
<gene>
    <name evidence="4" type="ORF">F0U60_31145</name>
</gene>
<dbReference type="PANTHER" id="PTHR22946:SF9">
    <property type="entry name" value="POLYKETIDE TRANSFERASE AF380"/>
    <property type="match status" value="1"/>
</dbReference>
<reference evidence="4 5" key="1">
    <citation type="submission" date="2019-08" db="EMBL/GenBank/DDBJ databases">
        <title>Archangium and Cystobacter genomes.</title>
        <authorList>
            <person name="Chen I.-C.K."/>
            <person name="Wielgoss S."/>
        </authorList>
    </citation>
    <scope>NUCLEOTIDE SEQUENCE [LARGE SCALE GENOMIC DNA]</scope>
    <source>
        <strain evidence="4 5">Cbm 6</strain>
    </source>
</reference>
<keyword evidence="5" id="KW-1185">Reference proteome</keyword>
<keyword evidence="1 4" id="KW-0378">Hydrolase</keyword>
<dbReference type="PIRSF" id="PIRSF037442">
    <property type="entry name" value="UCP037442_abhydr"/>
    <property type="match status" value="1"/>
</dbReference>
<evidence type="ECO:0000259" key="3">
    <source>
        <dbReference type="Pfam" id="PF00561"/>
    </source>
</evidence>
<dbReference type="InterPro" id="IPR000073">
    <property type="entry name" value="AB_hydrolase_1"/>
</dbReference>
<evidence type="ECO:0000256" key="2">
    <source>
        <dbReference type="ARBA" id="ARBA00038115"/>
    </source>
</evidence>
<dbReference type="Proteomes" id="UP001611383">
    <property type="component" value="Chromosome"/>
</dbReference>
<dbReference type="InterPro" id="IPR029058">
    <property type="entry name" value="AB_hydrolase_fold"/>
</dbReference>
<proteinExistence type="inferred from homology"/>
<protein>
    <submittedName>
        <fullName evidence="4">Alpha/beta fold hydrolase</fullName>
    </submittedName>
</protein>
<dbReference type="InterPro" id="IPR050261">
    <property type="entry name" value="FrsA_esterase"/>
</dbReference>
<dbReference type="SUPFAM" id="SSF53474">
    <property type="entry name" value="alpha/beta-Hydrolases"/>
    <property type="match status" value="1"/>
</dbReference>
<evidence type="ECO:0000256" key="1">
    <source>
        <dbReference type="ARBA" id="ARBA00022801"/>
    </source>
</evidence>
<dbReference type="InterPro" id="IPR017208">
    <property type="entry name" value="UCP037442_abhydr"/>
</dbReference>